<dbReference type="AlphaFoldDB" id="A0A256A7M2"/>
<accession>A0A256A7M2</accession>
<keyword evidence="2" id="KW-1185">Reference proteome</keyword>
<comment type="caution">
    <text evidence="1">The sequence shown here is derived from an EMBL/GenBank/DDBJ whole genome shotgun (WGS) entry which is preliminary data.</text>
</comment>
<evidence type="ECO:0000313" key="1">
    <source>
        <dbReference type="EMBL" id="OYQ49732.1"/>
    </source>
</evidence>
<dbReference type="OrthoDB" id="1030945at2"/>
<dbReference type="InterPro" id="IPR025361">
    <property type="entry name" value="DUF4265"/>
</dbReference>
<evidence type="ECO:0000313" key="2">
    <source>
        <dbReference type="Proteomes" id="UP000216605"/>
    </source>
</evidence>
<name>A0A256A7M2_9FLAO</name>
<evidence type="ECO:0008006" key="3">
    <source>
        <dbReference type="Google" id="ProtNLM"/>
    </source>
</evidence>
<protein>
    <recommendedName>
        <fullName evidence="3">DUF4265 domain-containing protein</fullName>
    </recommendedName>
</protein>
<dbReference type="EMBL" id="NOXV01000033">
    <property type="protein sequence ID" value="OYQ49732.1"/>
    <property type="molecule type" value="Genomic_DNA"/>
</dbReference>
<proteinExistence type="predicted"/>
<organism evidence="1 2">
    <name type="scientific">Flavobacterium cyanobacteriorum</name>
    <dbReference type="NCBI Taxonomy" id="2022802"/>
    <lineage>
        <taxon>Bacteria</taxon>
        <taxon>Pseudomonadati</taxon>
        <taxon>Bacteroidota</taxon>
        <taxon>Flavobacteriia</taxon>
        <taxon>Flavobacteriales</taxon>
        <taxon>Flavobacteriaceae</taxon>
        <taxon>Flavobacterium</taxon>
    </lineage>
</organism>
<sequence length="151" mass="17626">MDDKYVKILFRFYSDVLEDWTVETMWAEIVNLEEGLYKLDNIPFFASVSSEDIVYAEFDDDDEMLTYSKTVVHSGNSTIQVVIMDENIATEELRVLFNSLGCDSEKFNEKYFVIEVSQRVNYNPIREKLIELEKQGIIGYAESNLAENHCY</sequence>
<dbReference type="RefSeq" id="WP_094411447.1">
    <property type="nucleotide sequence ID" value="NZ_NOXV01000033.1"/>
</dbReference>
<dbReference type="Pfam" id="PF14085">
    <property type="entry name" value="DUF4265"/>
    <property type="match status" value="1"/>
</dbReference>
<dbReference type="Proteomes" id="UP000216605">
    <property type="component" value="Unassembled WGS sequence"/>
</dbReference>
<gene>
    <name evidence="1" type="ORF">CHU92_00275</name>
</gene>
<reference evidence="1 2" key="1">
    <citation type="submission" date="2017-07" db="EMBL/GenBank/DDBJ databases">
        <title>Flavobacterium cyanobacteriorum sp. nov., isolated from cyanobacterial aggregates in a eutrophic lake.</title>
        <authorList>
            <person name="Cai H."/>
        </authorList>
    </citation>
    <scope>NUCLEOTIDE SEQUENCE [LARGE SCALE GENOMIC DNA]</scope>
    <source>
        <strain evidence="1 2">TH021</strain>
    </source>
</reference>